<dbReference type="PANTHER" id="PTHR32196:SF21">
    <property type="entry name" value="ABC TRANSPORTER PERMEASE PROTEIN YPHD-RELATED"/>
    <property type="match status" value="1"/>
</dbReference>
<keyword evidence="6 9" id="KW-1133">Transmembrane helix</keyword>
<organism evidence="10 11">
    <name type="scientific">Reticulibacter mediterranei</name>
    <dbReference type="NCBI Taxonomy" id="2778369"/>
    <lineage>
        <taxon>Bacteria</taxon>
        <taxon>Bacillati</taxon>
        <taxon>Chloroflexota</taxon>
        <taxon>Ktedonobacteria</taxon>
        <taxon>Ktedonobacterales</taxon>
        <taxon>Reticulibacteraceae</taxon>
        <taxon>Reticulibacter</taxon>
    </lineage>
</organism>
<dbReference type="Proteomes" id="UP000597444">
    <property type="component" value="Unassembled WGS sequence"/>
</dbReference>
<evidence type="ECO:0000256" key="1">
    <source>
        <dbReference type="ARBA" id="ARBA00004651"/>
    </source>
</evidence>
<keyword evidence="4" id="KW-0997">Cell inner membrane</keyword>
<reference evidence="10" key="1">
    <citation type="submission" date="2020-10" db="EMBL/GenBank/DDBJ databases">
        <title>Taxonomic study of unclassified bacteria belonging to the class Ktedonobacteria.</title>
        <authorList>
            <person name="Yabe S."/>
            <person name="Wang C.M."/>
            <person name="Zheng Y."/>
            <person name="Sakai Y."/>
            <person name="Cavaletti L."/>
            <person name="Monciardini P."/>
            <person name="Donadio S."/>
        </authorList>
    </citation>
    <scope>NUCLEOTIDE SEQUENCE</scope>
    <source>
        <strain evidence="10">ID150040</strain>
    </source>
</reference>
<feature type="transmembrane region" description="Helical" evidence="9">
    <location>
        <begin position="288"/>
        <end position="307"/>
    </location>
</feature>
<sequence>MSKVSPTTGAELKEKPTGQPGEKKPTASLLQRKGVGTLLLQLRAFIALFLIVIIFAFLSPNFLTPGNIVISINHASIYAILAIGMAFTILTGGIDLSVGSIVGLAGMLAGYLIYQGLALPMFGVIVYFNVWVIVIGTLIVGILIGLLSGWVITRFNVVPFIATLGMLYIARGFALLISNGATYPNLAGDPALENTGFPFLGSGQILGIPTPIWLMAVTGIFAAFVATRTPFGRRVYAVGGNQRAAELAGIRVNRIKLIVYAISGFCAALAGLIIASQLQAAQPNAGNTYELTAIAAVVLGGTSLFGGRGSIGGSIIGAFVISVLGDGMVLIGVSEFWQMVVKGIVIILAVVIDQVQVRIQRRAAQAKA</sequence>
<feature type="transmembrane region" description="Helical" evidence="9">
    <location>
        <begin position="314"/>
        <end position="333"/>
    </location>
</feature>
<feature type="transmembrane region" description="Helical" evidence="9">
    <location>
        <begin position="96"/>
        <end position="114"/>
    </location>
</feature>
<keyword evidence="2" id="KW-0813">Transport</keyword>
<accession>A0A8J3J017</accession>
<protein>
    <submittedName>
        <fullName evidence="10">Monosaccharide-transporting ATPase</fullName>
    </submittedName>
</protein>
<feature type="transmembrane region" description="Helical" evidence="9">
    <location>
        <begin position="157"/>
        <end position="177"/>
    </location>
</feature>
<evidence type="ECO:0000256" key="8">
    <source>
        <dbReference type="SAM" id="MobiDB-lite"/>
    </source>
</evidence>
<dbReference type="AlphaFoldDB" id="A0A8J3J017"/>
<evidence type="ECO:0000313" key="10">
    <source>
        <dbReference type="EMBL" id="GHO99121.1"/>
    </source>
</evidence>
<dbReference type="RefSeq" id="WP_220209781.1">
    <property type="nucleotide sequence ID" value="NZ_BNJK01000002.1"/>
</dbReference>
<feature type="transmembrane region" description="Helical" evidence="9">
    <location>
        <begin position="38"/>
        <end position="58"/>
    </location>
</feature>
<feature type="transmembrane region" description="Helical" evidence="9">
    <location>
        <begin position="126"/>
        <end position="150"/>
    </location>
</feature>
<evidence type="ECO:0000256" key="5">
    <source>
        <dbReference type="ARBA" id="ARBA00022692"/>
    </source>
</evidence>
<gene>
    <name evidence="10" type="ORF">KSF_091690</name>
</gene>
<dbReference type="PANTHER" id="PTHR32196">
    <property type="entry name" value="ABC TRANSPORTER PERMEASE PROTEIN YPHD-RELATED-RELATED"/>
    <property type="match status" value="1"/>
</dbReference>
<feature type="transmembrane region" description="Helical" evidence="9">
    <location>
        <begin position="257"/>
        <end position="276"/>
    </location>
</feature>
<feature type="transmembrane region" description="Helical" evidence="9">
    <location>
        <begin position="70"/>
        <end position="89"/>
    </location>
</feature>
<keyword evidence="3" id="KW-1003">Cell membrane</keyword>
<dbReference type="GO" id="GO:0005886">
    <property type="term" value="C:plasma membrane"/>
    <property type="evidence" value="ECO:0007669"/>
    <property type="project" value="UniProtKB-SubCell"/>
</dbReference>
<feature type="region of interest" description="Disordered" evidence="8">
    <location>
        <begin position="1"/>
        <end position="26"/>
    </location>
</feature>
<dbReference type="Pfam" id="PF02653">
    <property type="entry name" value="BPD_transp_2"/>
    <property type="match status" value="1"/>
</dbReference>
<feature type="transmembrane region" description="Helical" evidence="9">
    <location>
        <begin position="339"/>
        <end position="357"/>
    </location>
</feature>
<evidence type="ECO:0000256" key="4">
    <source>
        <dbReference type="ARBA" id="ARBA00022519"/>
    </source>
</evidence>
<comment type="subcellular location">
    <subcellularLocation>
        <location evidence="1">Cell membrane</location>
        <topology evidence="1">Multi-pass membrane protein</topology>
    </subcellularLocation>
</comment>
<comment type="caution">
    <text evidence="10">The sequence shown here is derived from an EMBL/GenBank/DDBJ whole genome shotgun (WGS) entry which is preliminary data.</text>
</comment>
<evidence type="ECO:0000256" key="2">
    <source>
        <dbReference type="ARBA" id="ARBA00022448"/>
    </source>
</evidence>
<dbReference type="InterPro" id="IPR001851">
    <property type="entry name" value="ABC_transp_permease"/>
</dbReference>
<keyword evidence="11" id="KW-1185">Reference proteome</keyword>
<evidence type="ECO:0000256" key="3">
    <source>
        <dbReference type="ARBA" id="ARBA00022475"/>
    </source>
</evidence>
<keyword evidence="7 9" id="KW-0472">Membrane</keyword>
<dbReference type="GO" id="GO:0022857">
    <property type="term" value="F:transmembrane transporter activity"/>
    <property type="evidence" value="ECO:0007669"/>
    <property type="project" value="InterPro"/>
</dbReference>
<dbReference type="EMBL" id="BNJK01000002">
    <property type="protein sequence ID" value="GHO99121.1"/>
    <property type="molecule type" value="Genomic_DNA"/>
</dbReference>
<keyword evidence="5 9" id="KW-0812">Transmembrane</keyword>
<proteinExistence type="predicted"/>
<feature type="transmembrane region" description="Helical" evidence="9">
    <location>
        <begin position="197"/>
        <end position="226"/>
    </location>
</feature>
<evidence type="ECO:0000256" key="9">
    <source>
        <dbReference type="SAM" id="Phobius"/>
    </source>
</evidence>
<name>A0A8J3J017_9CHLR</name>
<dbReference type="CDD" id="cd06579">
    <property type="entry name" value="TM_PBP1_transp_AraH_like"/>
    <property type="match status" value="1"/>
</dbReference>
<evidence type="ECO:0000313" key="11">
    <source>
        <dbReference type="Proteomes" id="UP000597444"/>
    </source>
</evidence>
<feature type="compositionally biased region" description="Basic and acidic residues" evidence="8">
    <location>
        <begin position="11"/>
        <end position="25"/>
    </location>
</feature>
<evidence type="ECO:0000256" key="6">
    <source>
        <dbReference type="ARBA" id="ARBA00022989"/>
    </source>
</evidence>
<evidence type="ECO:0000256" key="7">
    <source>
        <dbReference type="ARBA" id="ARBA00023136"/>
    </source>
</evidence>